<accession>A0A0R2L8Q3</accession>
<keyword evidence="1" id="KW-0472">Membrane</keyword>
<dbReference type="Pfam" id="PF16069">
    <property type="entry name" value="DUF4811"/>
    <property type="match status" value="1"/>
</dbReference>
<organism evidence="2 3">
    <name type="scientific">Levilactobacillus paucivorans</name>
    <dbReference type="NCBI Taxonomy" id="616990"/>
    <lineage>
        <taxon>Bacteria</taxon>
        <taxon>Bacillati</taxon>
        <taxon>Bacillota</taxon>
        <taxon>Bacilli</taxon>
        <taxon>Lactobacillales</taxon>
        <taxon>Lactobacillaceae</taxon>
        <taxon>Levilactobacillus</taxon>
    </lineage>
</organism>
<sequence length="241" mass="26893">MILVTLALSAVLAFIFFIYIDNRTVSNLLTGLAILSLLTSIFFMIRNDHYHFGLHNESTTSTQKIYSASPSKQMPMMIYQSVGTADKHRVYVYKTSANAKKATHTAAKVTTTNIVKRTSGTNRIVTKKVYREFKNGSSRFWFGLTGNGHKYVKETNTIYLNKSWTVLSTTQAKQLQKMASSKSFQAKQKAAATTYVKTKVMAAMTKNPTMSAAEQKKVTQAAAAEYKAQAMQQLIKQVKAN</sequence>
<name>A0A0R2L8Q3_9LACO</name>
<gene>
    <name evidence="2" type="ORF">IV54_GL001156</name>
</gene>
<dbReference type="RefSeq" id="WP_057879290.1">
    <property type="nucleotide sequence ID" value="NZ_JQCA01000163.1"/>
</dbReference>
<evidence type="ECO:0008006" key="4">
    <source>
        <dbReference type="Google" id="ProtNLM"/>
    </source>
</evidence>
<dbReference type="InterPro" id="IPR032083">
    <property type="entry name" value="DUF4811"/>
</dbReference>
<evidence type="ECO:0000256" key="1">
    <source>
        <dbReference type="SAM" id="Phobius"/>
    </source>
</evidence>
<keyword evidence="3" id="KW-1185">Reference proteome</keyword>
<dbReference type="STRING" id="616990.IV54_GL001156"/>
<reference evidence="2 3" key="1">
    <citation type="journal article" date="2015" name="Genome Announc.">
        <title>Expanding the biotechnology potential of lactobacilli through comparative genomics of 213 strains and associated genera.</title>
        <authorList>
            <person name="Sun Z."/>
            <person name="Harris H.M."/>
            <person name="McCann A."/>
            <person name="Guo C."/>
            <person name="Argimon S."/>
            <person name="Zhang W."/>
            <person name="Yang X."/>
            <person name="Jeffery I.B."/>
            <person name="Cooney J.C."/>
            <person name="Kagawa T.F."/>
            <person name="Liu W."/>
            <person name="Song Y."/>
            <person name="Salvetti E."/>
            <person name="Wrobel A."/>
            <person name="Rasinkangas P."/>
            <person name="Parkhill J."/>
            <person name="Rea M.C."/>
            <person name="O'Sullivan O."/>
            <person name="Ritari J."/>
            <person name="Douillard F.P."/>
            <person name="Paul Ross R."/>
            <person name="Yang R."/>
            <person name="Briner A.E."/>
            <person name="Felis G.E."/>
            <person name="de Vos W.M."/>
            <person name="Barrangou R."/>
            <person name="Klaenhammer T.R."/>
            <person name="Caufield P.W."/>
            <person name="Cui Y."/>
            <person name="Zhang H."/>
            <person name="O'Toole P.W."/>
        </authorList>
    </citation>
    <scope>NUCLEOTIDE SEQUENCE [LARGE SCALE GENOMIC DNA]</scope>
    <source>
        <strain evidence="2 3">DSM 22467</strain>
    </source>
</reference>
<dbReference type="Proteomes" id="UP000051906">
    <property type="component" value="Unassembled WGS sequence"/>
</dbReference>
<proteinExistence type="predicted"/>
<feature type="transmembrane region" description="Helical" evidence="1">
    <location>
        <begin position="27"/>
        <end position="45"/>
    </location>
</feature>
<evidence type="ECO:0000313" key="3">
    <source>
        <dbReference type="Proteomes" id="UP000051906"/>
    </source>
</evidence>
<dbReference type="OrthoDB" id="2249491at2"/>
<comment type="caution">
    <text evidence="2">The sequence shown here is derived from an EMBL/GenBank/DDBJ whole genome shotgun (WGS) entry which is preliminary data.</text>
</comment>
<dbReference type="EMBL" id="JQCA01000163">
    <property type="protein sequence ID" value="KRN97856.1"/>
    <property type="molecule type" value="Genomic_DNA"/>
</dbReference>
<keyword evidence="1" id="KW-0812">Transmembrane</keyword>
<keyword evidence="1" id="KW-1133">Transmembrane helix</keyword>
<protein>
    <recommendedName>
        <fullName evidence="4">DUF4811 domain-containing protein</fullName>
    </recommendedName>
</protein>
<dbReference type="PATRIC" id="fig|616990.3.peg.1244"/>
<dbReference type="AlphaFoldDB" id="A0A0R2L8Q3"/>
<evidence type="ECO:0000313" key="2">
    <source>
        <dbReference type="EMBL" id="KRN97856.1"/>
    </source>
</evidence>